<proteinExistence type="predicted"/>
<protein>
    <submittedName>
        <fullName evidence="2">Uncharacterized protein</fullName>
    </submittedName>
</protein>
<reference evidence="2 3" key="1">
    <citation type="submission" date="2017-07" db="EMBL/GenBank/DDBJ databases">
        <title>Phylogenetic study on the rhizospheric bacterium Ochrobactrum sp. A44.</title>
        <authorList>
            <person name="Krzyzanowska D.M."/>
            <person name="Ossowicki A."/>
            <person name="Rajewska M."/>
            <person name="Maciag T."/>
            <person name="Kaczynski Z."/>
            <person name="Czerwicka M."/>
            <person name="Jafra S."/>
        </authorList>
    </citation>
    <scope>NUCLEOTIDE SEQUENCE [LARGE SCALE GENOMIC DNA]</scope>
    <source>
        <strain evidence="2 3">A44</strain>
    </source>
</reference>
<accession>A0A248UD77</accession>
<keyword evidence="1" id="KW-0472">Membrane</keyword>
<dbReference type="AlphaFoldDB" id="A0A248UD77"/>
<evidence type="ECO:0000256" key="1">
    <source>
        <dbReference type="SAM" id="Phobius"/>
    </source>
</evidence>
<sequence length="41" mass="4586">MIAIAAPIGRQFFNTSLAIGFAHVLRIAIQVSHFLVKDQQY</sequence>
<gene>
    <name evidence="2" type="ORF">CES85_5125</name>
</gene>
<dbReference type="KEGG" id="och:CES85_5125"/>
<evidence type="ECO:0000313" key="2">
    <source>
        <dbReference type="EMBL" id="ASV84331.1"/>
    </source>
</evidence>
<organism evidence="2 3">
    <name type="scientific">Ochrobactrum quorumnocens</name>
    <dbReference type="NCBI Taxonomy" id="271865"/>
    <lineage>
        <taxon>Bacteria</taxon>
        <taxon>Pseudomonadati</taxon>
        <taxon>Pseudomonadota</taxon>
        <taxon>Alphaproteobacteria</taxon>
        <taxon>Hyphomicrobiales</taxon>
        <taxon>Brucellaceae</taxon>
        <taxon>Brucella/Ochrobactrum group</taxon>
        <taxon>Ochrobactrum</taxon>
    </lineage>
</organism>
<keyword evidence="1" id="KW-1133">Transmembrane helix</keyword>
<name>A0A248UD77_9HYPH</name>
<dbReference type="Proteomes" id="UP000215256">
    <property type="component" value="Chromosome 2"/>
</dbReference>
<keyword evidence="1" id="KW-0812">Transmembrane</keyword>
<dbReference type="EMBL" id="CP022603">
    <property type="protein sequence ID" value="ASV84331.1"/>
    <property type="molecule type" value="Genomic_DNA"/>
</dbReference>
<evidence type="ECO:0000313" key="3">
    <source>
        <dbReference type="Proteomes" id="UP000215256"/>
    </source>
</evidence>
<feature type="transmembrane region" description="Helical" evidence="1">
    <location>
        <begin position="12"/>
        <end position="36"/>
    </location>
</feature>